<feature type="domain" description="Fucolectin tachylectin-4 pentraxin-1" evidence="8">
    <location>
        <begin position="141"/>
        <end position="281"/>
    </location>
</feature>
<accession>A0AAD9UHY6</accession>
<organism evidence="9 10">
    <name type="scientific">Ridgeia piscesae</name>
    <name type="common">Tubeworm</name>
    <dbReference type="NCBI Taxonomy" id="27915"/>
    <lineage>
        <taxon>Eukaryota</taxon>
        <taxon>Metazoa</taxon>
        <taxon>Spiralia</taxon>
        <taxon>Lophotrochozoa</taxon>
        <taxon>Annelida</taxon>
        <taxon>Polychaeta</taxon>
        <taxon>Sedentaria</taxon>
        <taxon>Canalipalpata</taxon>
        <taxon>Sabellida</taxon>
        <taxon>Siboglinidae</taxon>
        <taxon>Ridgeia</taxon>
    </lineage>
</organism>
<keyword evidence="7" id="KW-1015">Disulfide bond</keyword>
<keyword evidence="10" id="KW-1185">Reference proteome</keyword>
<evidence type="ECO:0000259" key="8">
    <source>
        <dbReference type="SMART" id="SM00607"/>
    </source>
</evidence>
<dbReference type="SUPFAM" id="SSF49785">
    <property type="entry name" value="Galactose-binding domain-like"/>
    <property type="match status" value="3"/>
</dbReference>
<dbReference type="EMBL" id="JAODUO010000091">
    <property type="protein sequence ID" value="KAK2190016.1"/>
    <property type="molecule type" value="Genomic_DNA"/>
</dbReference>
<dbReference type="Proteomes" id="UP001209878">
    <property type="component" value="Unassembled WGS sequence"/>
</dbReference>
<evidence type="ECO:0000256" key="3">
    <source>
        <dbReference type="ARBA" id="ARBA00011233"/>
    </source>
</evidence>
<dbReference type="PANTHER" id="PTHR45713">
    <property type="entry name" value="FTP DOMAIN-CONTAINING PROTEIN"/>
    <property type="match status" value="1"/>
</dbReference>
<evidence type="ECO:0000256" key="7">
    <source>
        <dbReference type="ARBA" id="ARBA00023157"/>
    </source>
</evidence>
<dbReference type="GO" id="GO:0042806">
    <property type="term" value="F:fucose binding"/>
    <property type="evidence" value="ECO:0007669"/>
    <property type="project" value="UniProtKB-ARBA"/>
</dbReference>
<sequence length="350" mass="38939">MVSVYRNKPGDYGSVKAVDGSRNIHLDHYSCATTSAVRNAWWQVDLQAIYLIREVVITNRGDTYAGFLLHDVVIQALKGTQHLTCGEIGHNPLADGETKHIPCRPGTVGSVIKVTRKASDSTGIVLCEVEVYGTQGYSLAHGKPTHMSSTFGSYVSSKAVDGDKNSLITENSCTQTLKQKNNWWQVDLQAVYVIREVVITNRGDRNAGERLHDIVIEALKKTEVSICEVIVYALKNGETRRIPCQPRTVGNVIKIRQNATKAEYFTLCEVEVYGTQVYNVALKKPATQGNVHYEAYASKAVDGKASTLWNAESCTYSDVVHPWWIVDLEAVYLIIDVVITNREGYRRKLD</sequence>
<evidence type="ECO:0000256" key="6">
    <source>
        <dbReference type="ARBA" id="ARBA00022837"/>
    </source>
</evidence>
<evidence type="ECO:0000256" key="2">
    <source>
        <dbReference type="ARBA" id="ARBA00010147"/>
    </source>
</evidence>
<reference evidence="9" key="1">
    <citation type="journal article" date="2023" name="Mol. Biol. Evol.">
        <title>Third-Generation Sequencing Reveals the Adaptive Role of the Epigenome in Three Deep-Sea Polychaetes.</title>
        <authorList>
            <person name="Perez M."/>
            <person name="Aroh O."/>
            <person name="Sun Y."/>
            <person name="Lan Y."/>
            <person name="Juniper S.K."/>
            <person name="Young C.R."/>
            <person name="Angers B."/>
            <person name="Qian P.Y."/>
        </authorList>
    </citation>
    <scope>NUCLEOTIDE SEQUENCE</scope>
    <source>
        <strain evidence="9">R07B-5</strain>
    </source>
</reference>
<comment type="similarity">
    <text evidence="2">Belongs to the fucolectin family.</text>
</comment>
<dbReference type="AlphaFoldDB" id="A0AAD9UHY6"/>
<name>A0AAD9UHY6_RIDPI</name>
<dbReference type="Pfam" id="PF22633">
    <property type="entry name" value="F5_F8_type_C_2"/>
    <property type="match status" value="3"/>
</dbReference>
<dbReference type="InterPro" id="IPR008979">
    <property type="entry name" value="Galactose-bd-like_sf"/>
</dbReference>
<proteinExistence type="inferred from homology"/>
<comment type="caution">
    <text evidence="9">The sequence shown here is derived from an EMBL/GenBank/DDBJ whole genome shotgun (WGS) entry which is preliminary data.</text>
</comment>
<dbReference type="Gene3D" id="2.60.120.260">
    <property type="entry name" value="Galactose-binding domain-like"/>
    <property type="match status" value="3"/>
</dbReference>
<dbReference type="SMART" id="SM00607">
    <property type="entry name" value="FTP"/>
    <property type="match status" value="2"/>
</dbReference>
<evidence type="ECO:0000256" key="1">
    <source>
        <dbReference type="ARBA" id="ARBA00002219"/>
    </source>
</evidence>
<evidence type="ECO:0000256" key="5">
    <source>
        <dbReference type="ARBA" id="ARBA00022734"/>
    </source>
</evidence>
<dbReference type="GO" id="GO:0010185">
    <property type="term" value="P:regulation of cellular defense response"/>
    <property type="evidence" value="ECO:0007669"/>
    <property type="project" value="UniProtKB-ARBA"/>
</dbReference>
<evidence type="ECO:0000313" key="9">
    <source>
        <dbReference type="EMBL" id="KAK2190016.1"/>
    </source>
</evidence>
<gene>
    <name evidence="9" type="ORF">NP493_89g05023</name>
</gene>
<comment type="function">
    <text evidence="1">Acts as a defensive agent. Recognizes blood group fucosylated oligosaccharides including A, B, H and Lewis B-type antigens. Does not recognize Lewis A antigen and has low affinity for monovalent haptens.</text>
</comment>
<comment type="subunit">
    <text evidence="3">Homotrimer.</text>
</comment>
<dbReference type="PANTHER" id="PTHR45713:SF6">
    <property type="entry name" value="F5_8 TYPE C DOMAIN-CONTAINING PROTEIN"/>
    <property type="match status" value="1"/>
</dbReference>
<protein>
    <recommendedName>
        <fullName evidence="8">Fucolectin tachylectin-4 pentraxin-1 domain-containing protein</fullName>
    </recommendedName>
</protein>
<dbReference type="InterPro" id="IPR006585">
    <property type="entry name" value="FTP1"/>
</dbReference>
<keyword evidence="4" id="KW-0479">Metal-binding</keyword>
<dbReference type="GO" id="GO:0046872">
    <property type="term" value="F:metal ion binding"/>
    <property type="evidence" value="ECO:0007669"/>
    <property type="project" value="UniProtKB-KW"/>
</dbReference>
<evidence type="ECO:0000313" key="10">
    <source>
        <dbReference type="Proteomes" id="UP001209878"/>
    </source>
</evidence>
<dbReference type="InterPro" id="IPR051941">
    <property type="entry name" value="BG_Antigen-Binding_Lectin"/>
</dbReference>
<keyword evidence="5" id="KW-0430">Lectin</keyword>
<evidence type="ECO:0000256" key="4">
    <source>
        <dbReference type="ARBA" id="ARBA00022723"/>
    </source>
</evidence>
<keyword evidence="6" id="KW-0106">Calcium</keyword>
<feature type="domain" description="Fucolectin tachylectin-4 pentraxin-1" evidence="8">
    <location>
        <begin position="1"/>
        <end position="140"/>
    </location>
</feature>
<dbReference type="GO" id="GO:0001868">
    <property type="term" value="P:regulation of complement activation, lectin pathway"/>
    <property type="evidence" value="ECO:0007669"/>
    <property type="project" value="UniProtKB-ARBA"/>
</dbReference>